<evidence type="ECO:0000259" key="8">
    <source>
        <dbReference type="Pfam" id="PF08124"/>
    </source>
</evidence>
<gene>
    <name evidence="9" type="ORF">EIP91_003589</name>
</gene>
<keyword evidence="5" id="KW-1133">Transmembrane helix</keyword>
<dbReference type="InterPro" id="IPR003159">
    <property type="entry name" value="Lyase_8_central_dom"/>
</dbReference>
<evidence type="ECO:0000256" key="3">
    <source>
        <dbReference type="ARBA" id="ARBA00023239"/>
    </source>
</evidence>
<evidence type="ECO:0000259" key="7">
    <source>
        <dbReference type="Pfam" id="PF02884"/>
    </source>
</evidence>
<dbReference type="PANTHER" id="PTHR38481">
    <property type="entry name" value="HYALURONATE LYASE"/>
    <property type="match status" value="1"/>
</dbReference>
<evidence type="ECO:0008006" key="11">
    <source>
        <dbReference type="Google" id="ProtNLM"/>
    </source>
</evidence>
<dbReference type="Pfam" id="PF02278">
    <property type="entry name" value="Lyase_8"/>
    <property type="match status" value="1"/>
</dbReference>
<dbReference type="Pfam" id="PF08124">
    <property type="entry name" value="Lyase_8_N"/>
    <property type="match status" value="1"/>
</dbReference>
<dbReference type="AlphaFoldDB" id="A0A4R0RAB4"/>
<feature type="region of interest" description="Disordered" evidence="4">
    <location>
        <begin position="98"/>
        <end position="126"/>
    </location>
</feature>
<dbReference type="InterPro" id="IPR004103">
    <property type="entry name" value="Lyase_8_C"/>
</dbReference>
<dbReference type="InterPro" id="IPR014718">
    <property type="entry name" value="GH-type_carb-bd"/>
</dbReference>
<dbReference type="InterPro" id="IPR008929">
    <property type="entry name" value="Chondroitin_lyas"/>
</dbReference>
<dbReference type="GO" id="GO:0016837">
    <property type="term" value="F:carbon-oxygen lyase activity, acting on polysaccharides"/>
    <property type="evidence" value="ECO:0007669"/>
    <property type="project" value="UniProtKB-ARBA"/>
</dbReference>
<feature type="compositionally biased region" description="Polar residues" evidence="4">
    <location>
        <begin position="846"/>
        <end position="856"/>
    </location>
</feature>
<dbReference type="GO" id="GO:0005576">
    <property type="term" value="C:extracellular region"/>
    <property type="evidence" value="ECO:0007669"/>
    <property type="project" value="InterPro"/>
</dbReference>
<dbReference type="Gene3D" id="2.60.220.10">
    <property type="entry name" value="Polysaccharide lyase family 8-like, C-terminal"/>
    <property type="match status" value="1"/>
</dbReference>
<comment type="caution">
    <text evidence="9">The sequence shown here is derived from an EMBL/GenBank/DDBJ whole genome shotgun (WGS) entry which is preliminary data.</text>
</comment>
<dbReference type="Gene3D" id="1.50.10.100">
    <property type="entry name" value="Chondroitin AC/alginate lyase"/>
    <property type="match status" value="1"/>
</dbReference>
<sequence>MYSDDVALEGFHPLRRQASTFHSKSESADYGSSISSFKFYGHAHGQSTSRLPLMPGSNFKNKRRRITPFYIIVIVVSVCLVVAIICAAVLATRHKNSQTSSASVNADSKTSDPTNTTKPANATVQDDIGTMASRRLSVIVGGLQNASSIPAWMSTLGPDGKWPDSEIDYTTGCKAQGANWPASLHWIRIENMAAAWHGGFDDGAQYTNSNDLASKISSAMDWWFANDFTEPACLVGGGGNGCGCDTPGLWNTNWFASVILVPKPVLSSCLLFNSSLTATQRGNCSKFADRTYGTFATGISGGTPVTGANTLDIATVSIDGGLLVSNATMLSDVFNRVHSEIVVQDKQRADGICADGSFAQHKGILYNGNYGKDYTNDAVALEIEAADTRYQANTASRDAFQTLIDGDQWMIYRNTLTNVLHWDFNVLARFLVLPVADAQGTAQINLNLTQIQVLGQLWQSDTLTQTYNSLVKNTTDANAGQLMGNRMFYANDYMVHRGSGYVTSVRMYSSRTRSTECVNTQNPFGFHMADGAVYTYLDGSEYEDISAAWDWNLAPGTTVDYDATPLECSTCAQDGLESFVGGVSTGSVGIAAMRYQNPLTKKFSFQKAWFFLPNDVQHVMIPVVTSETSAPVFSVLDQRKHSGDILVDNNNADTGNFTDVTFLWHGGVGYTFNPEGSVSLSLQVGPRTGDWTAIGTSHQPPVTVDLFAAWLHHLDLSKAVSYSVYPATTPDTFQSKSSAPTFQSVQNDGSISAMTDTGFAMVVFWGETGGSVSVPTSAASITISSDGPSMVIVDLTAWNVTVSDPTQTSQSVSITIALGSGSPPSGWPSSTTSKTLSVSLPGGTSAGKSVSQALFS</sequence>
<dbReference type="SUPFAM" id="SSF49863">
    <property type="entry name" value="Hyaluronate lyase-like, C-terminal domain"/>
    <property type="match status" value="1"/>
</dbReference>
<evidence type="ECO:0000256" key="5">
    <source>
        <dbReference type="SAM" id="Phobius"/>
    </source>
</evidence>
<feature type="domain" description="Polysaccharide lyase family 8 central" evidence="6">
    <location>
        <begin position="485"/>
        <end position="728"/>
    </location>
</feature>
<proteinExistence type="inferred from homology"/>
<organism evidence="9 10">
    <name type="scientific">Steccherinum ochraceum</name>
    <dbReference type="NCBI Taxonomy" id="92696"/>
    <lineage>
        <taxon>Eukaryota</taxon>
        <taxon>Fungi</taxon>
        <taxon>Dikarya</taxon>
        <taxon>Basidiomycota</taxon>
        <taxon>Agaricomycotina</taxon>
        <taxon>Agaricomycetes</taxon>
        <taxon>Polyporales</taxon>
        <taxon>Steccherinaceae</taxon>
        <taxon>Steccherinum</taxon>
    </lineage>
</organism>
<feature type="domain" description="Polysaccharide lyase family 8 C-terminal" evidence="7">
    <location>
        <begin position="745"/>
        <end position="812"/>
    </location>
</feature>
<protein>
    <recommendedName>
        <fullName evidence="11">Polysaccharide lyase family 8 protein</fullName>
    </recommendedName>
</protein>
<dbReference type="Pfam" id="PF02884">
    <property type="entry name" value="Lyase_8_C"/>
    <property type="match status" value="1"/>
</dbReference>
<keyword evidence="5" id="KW-0472">Membrane</keyword>
<dbReference type="GO" id="GO:0005975">
    <property type="term" value="P:carbohydrate metabolic process"/>
    <property type="evidence" value="ECO:0007669"/>
    <property type="project" value="InterPro"/>
</dbReference>
<keyword evidence="10" id="KW-1185">Reference proteome</keyword>
<feature type="domain" description="Polysaccharide lyase 8 N-terminal alpha-helical" evidence="8">
    <location>
        <begin position="174"/>
        <end position="405"/>
    </location>
</feature>
<feature type="compositionally biased region" description="Polar residues" evidence="4">
    <location>
        <begin position="98"/>
        <end position="124"/>
    </location>
</feature>
<keyword evidence="5" id="KW-0812">Transmembrane</keyword>
<dbReference type="InterPro" id="IPR011013">
    <property type="entry name" value="Gal_mutarotase_sf_dom"/>
</dbReference>
<dbReference type="Proteomes" id="UP000292702">
    <property type="component" value="Unassembled WGS sequence"/>
</dbReference>
<keyword evidence="2" id="KW-0732">Signal</keyword>
<evidence type="ECO:0000259" key="6">
    <source>
        <dbReference type="Pfam" id="PF02278"/>
    </source>
</evidence>
<dbReference type="InterPro" id="IPR038970">
    <property type="entry name" value="Lyase_8"/>
</dbReference>
<dbReference type="EMBL" id="RWJN01000212">
    <property type="protein sequence ID" value="TCD64841.1"/>
    <property type="molecule type" value="Genomic_DNA"/>
</dbReference>
<evidence type="ECO:0000256" key="1">
    <source>
        <dbReference type="ARBA" id="ARBA00006699"/>
    </source>
</evidence>
<evidence type="ECO:0000256" key="2">
    <source>
        <dbReference type="ARBA" id="ARBA00022729"/>
    </source>
</evidence>
<feature type="region of interest" description="Disordered" evidence="4">
    <location>
        <begin position="820"/>
        <end position="856"/>
    </location>
</feature>
<feature type="compositionally biased region" description="Low complexity" evidence="4">
    <location>
        <begin position="820"/>
        <end position="840"/>
    </location>
</feature>
<reference evidence="9 10" key="1">
    <citation type="submission" date="2018-11" db="EMBL/GenBank/DDBJ databases">
        <title>Genome assembly of Steccherinum ochraceum LE-BIN_3174, the white-rot fungus of the Steccherinaceae family (The Residual Polyporoid clade, Polyporales, Basidiomycota).</title>
        <authorList>
            <person name="Fedorova T.V."/>
            <person name="Glazunova O.A."/>
            <person name="Landesman E.O."/>
            <person name="Moiseenko K.V."/>
            <person name="Psurtseva N.V."/>
            <person name="Savinova O.S."/>
            <person name="Shakhova N.V."/>
            <person name="Tyazhelova T.V."/>
            <person name="Vasina D.V."/>
        </authorList>
    </citation>
    <scope>NUCLEOTIDE SEQUENCE [LARGE SCALE GENOMIC DNA]</scope>
    <source>
        <strain evidence="9 10">LE-BIN_3174</strain>
    </source>
</reference>
<dbReference type="SUPFAM" id="SSF48230">
    <property type="entry name" value="Chondroitin AC/alginate lyase"/>
    <property type="match status" value="1"/>
</dbReference>
<dbReference type="SUPFAM" id="SSF74650">
    <property type="entry name" value="Galactose mutarotase-like"/>
    <property type="match status" value="1"/>
</dbReference>
<dbReference type="OrthoDB" id="5980780at2759"/>
<dbReference type="InterPro" id="IPR011071">
    <property type="entry name" value="Lyase_8-like_C"/>
</dbReference>
<dbReference type="InterPro" id="IPR012970">
    <property type="entry name" value="Lyase_8_alpha_N"/>
</dbReference>
<keyword evidence="3" id="KW-0456">Lyase</keyword>
<comment type="similarity">
    <text evidence="1">Belongs to the polysaccharide lyase 8 family.</text>
</comment>
<evidence type="ECO:0000313" key="10">
    <source>
        <dbReference type="Proteomes" id="UP000292702"/>
    </source>
</evidence>
<feature type="transmembrane region" description="Helical" evidence="5">
    <location>
        <begin position="69"/>
        <end position="91"/>
    </location>
</feature>
<dbReference type="Gene3D" id="2.70.98.10">
    <property type="match status" value="1"/>
</dbReference>
<name>A0A4R0RAB4_9APHY</name>
<dbReference type="PANTHER" id="PTHR38481:SF1">
    <property type="entry name" value="HYALURONATE LYASE"/>
    <property type="match status" value="1"/>
</dbReference>
<evidence type="ECO:0000256" key="4">
    <source>
        <dbReference type="SAM" id="MobiDB-lite"/>
    </source>
</evidence>
<evidence type="ECO:0000313" key="9">
    <source>
        <dbReference type="EMBL" id="TCD64841.1"/>
    </source>
</evidence>
<accession>A0A4R0RAB4</accession>
<dbReference type="GO" id="GO:0030246">
    <property type="term" value="F:carbohydrate binding"/>
    <property type="evidence" value="ECO:0007669"/>
    <property type="project" value="InterPro"/>
</dbReference>